<keyword evidence="3" id="KW-1003">Cell membrane</keyword>
<comment type="similarity">
    <text evidence="2 7">Belongs to the ExbD/TolR family.</text>
</comment>
<dbReference type="STRING" id="54.SAMN02745121_03641"/>
<dbReference type="Pfam" id="PF02472">
    <property type="entry name" value="ExbD"/>
    <property type="match status" value="1"/>
</dbReference>
<evidence type="ECO:0000313" key="9">
    <source>
        <dbReference type="Proteomes" id="UP000199400"/>
    </source>
</evidence>
<dbReference type="GO" id="GO:0015031">
    <property type="term" value="P:protein transport"/>
    <property type="evidence" value="ECO:0007669"/>
    <property type="project" value="UniProtKB-KW"/>
</dbReference>
<keyword evidence="7" id="KW-0653">Protein transport</keyword>
<keyword evidence="9" id="KW-1185">Reference proteome</keyword>
<evidence type="ECO:0000256" key="1">
    <source>
        <dbReference type="ARBA" id="ARBA00004162"/>
    </source>
</evidence>
<dbReference type="Gene3D" id="3.30.420.270">
    <property type="match status" value="1"/>
</dbReference>
<reference evidence="9" key="1">
    <citation type="submission" date="2016-10" db="EMBL/GenBank/DDBJ databases">
        <authorList>
            <person name="Varghese N."/>
            <person name="Submissions S."/>
        </authorList>
    </citation>
    <scope>NUCLEOTIDE SEQUENCE [LARGE SCALE GENOMIC DNA]</scope>
    <source>
        <strain evidence="9">ATCC 25963</strain>
    </source>
</reference>
<evidence type="ECO:0000256" key="2">
    <source>
        <dbReference type="ARBA" id="ARBA00005811"/>
    </source>
</evidence>
<proteinExistence type="inferred from homology"/>
<gene>
    <name evidence="8" type="ORF">SAMN02745121_03641</name>
</gene>
<evidence type="ECO:0000256" key="4">
    <source>
        <dbReference type="ARBA" id="ARBA00022692"/>
    </source>
</evidence>
<evidence type="ECO:0000256" key="5">
    <source>
        <dbReference type="ARBA" id="ARBA00022989"/>
    </source>
</evidence>
<keyword evidence="6" id="KW-0472">Membrane</keyword>
<evidence type="ECO:0000256" key="3">
    <source>
        <dbReference type="ARBA" id="ARBA00022475"/>
    </source>
</evidence>
<dbReference type="EMBL" id="FOMX01000011">
    <property type="protein sequence ID" value="SFE26946.1"/>
    <property type="molecule type" value="Genomic_DNA"/>
</dbReference>
<keyword evidence="5" id="KW-1133">Transmembrane helix</keyword>
<accession>A0A1I1Z559</accession>
<dbReference type="RefSeq" id="WP_096332816.1">
    <property type="nucleotide sequence ID" value="NZ_FOMX01000011.1"/>
</dbReference>
<keyword evidence="7" id="KW-0813">Transport</keyword>
<dbReference type="Proteomes" id="UP000199400">
    <property type="component" value="Unassembled WGS sequence"/>
</dbReference>
<dbReference type="InterPro" id="IPR003400">
    <property type="entry name" value="ExbD"/>
</dbReference>
<name>A0A1I1Z559_9BACT</name>
<dbReference type="PANTHER" id="PTHR30558">
    <property type="entry name" value="EXBD MEMBRANE COMPONENT OF PMF-DRIVEN MACROMOLECULE IMPORT SYSTEM"/>
    <property type="match status" value="1"/>
</dbReference>
<dbReference type="GO" id="GO:0022857">
    <property type="term" value="F:transmembrane transporter activity"/>
    <property type="evidence" value="ECO:0007669"/>
    <property type="project" value="InterPro"/>
</dbReference>
<organism evidence="8 9">
    <name type="scientific">Nannocystis exedens</name>
    <dbReference type="NCBI Taxonomy" id="54"/>
    <lineage>
        <taxon>Bacteria</taxon>
        <taxon>Pseudomonadati</taxon>
        <taxon>Myxococcota</taxon>
        <taxon>Polyangia</taxon>
        <taxon>Nannocystales</taxon>
        <taxon>Nannocystaceae</taxon>
        <taxon>Nannocystis</taxon>
    </lineage>
</organism>
<sequence length="148" mass="16132">MGMSAGGSKKGAQSDINVTPLVDVCLVLLIIFMVMLPKNVPELSVKVPPESKTRQKPQAETENLVLGLTKDGAITLNRTPVDKSSLKDTLENQLKFRDKKVVFVNFDDDAVYGLAVEVLDIAKHSGADVLGIMKNKDKPTPDTLRQKT</sequence>
<dbReference type="GO" id="GO:0005886">
    <property type="term" value="C:plasma membrane"/>
    <property type="evidence" value="ECO:0007669"/>
    <property type="project" value="UniProtKB-SubCell"/>
</dbReference>
<keyword evidence="4 7" id="KW-0812">Transmembrane</keyword>
<evidence type="ECO:0000256" key="6">
    <source>
        <dbReference type="ARBA" id="ARBA00023136"/>
    </source>
</evidence>
<evidence type="ECO:0000313" key="8">
    <source>
        <dbReference type="EMBL" id="SFE26946.1"/>
    </source>
</evidence>
<dbReference type="AlphaFoldDB" id="A0A1I1Z559"/>
<protein>
    <submittedName>
        <fullName evidence="8">Biopolymer transport protein TolR</fullName>
    </submittedName>
</protein>
<comment type="subcellular location">
    <subcellularLocation>
        <location evidence="1">Cell membrane</location>
        <topology evidence="1">Single-pass membrane protein</topology>
    </subcellularLocation>
    <subcellularLocation>
        <location evidence="7">Cell membrane</location>
        <topology evidence="7">Single-pass type II membrane protein</topology>
    </subcellularLocation>
</comment>
<dbReference type="PANTHER" id="PTHR30558:SF7">
    <property type="entry name" value="TOL-PAL SYSTEM PROTEIN TOLR"/>
    <property type="match status" value="1"/>
</dbReference>
<dbReference type="OrthoDB" id="9798629at2"/>
<evidence type="ECO:0000256" key="7">
    <source>
        <dbReference type="RuleBase" id="RU003879"/>
    </source>
</evidence>